<evidence type="ECO:0000259" key="4">
    <source>
        <dbReference type="Pfam" id="PF04389"/>
    </source>
</evidence>
<keyword evidence="6" id="KW-1185">Reference proteome</keyword>
<feature type="domain" description="Peptidase M28" evidence="4">
    <location>
        <begin position="14"/>
        <end position="217"/>
    </location>
</feature>
<feature type="domain" description="Transferrin receptor-like dimerisation" evidence="3">
    <location>
        <begin position="281"/>
        <end position="400"/>
    </location>
</feature>
<gene>
    <name evidence="5" type="ORF">BpHYR1_042153</name>
</gene>
<dbReference type="SUPFAM" id="SSF53187">
    <property type="entry name" value="Zn-dependent exopeptidases"/>
    <property type="match status" value="1"/>
</dbReference>
<dbReference type="FunFam" id="3.40.630.10:FF:000101">
    <property type="entry name" value="N-acetylated alpha-linked acidic dipeptidase like 1"/>
    <property type="match status" value="1"/>
</dbReference>
<comment type="similarity">
    <text evidence="1">Belongs to the peptidase M28 family. M28B subfamily.</text>
</comment>
<comment type="caution">
    <text evidence="5">The sequence shown here is derived from an EMBL/GenBank/DDBJ whole genome shotgun (WGS) entry which is preliminary data.</text>
</comment>
<dbReference type="InterPro" id="IPR039373">
    <property type="entry name" value="Peptidase_M28B"/>
</dbReference>
<feature type="non-terminal residue" evidence="5">
    <location>
        <position position="406"/>
    </location>
</feature>
<feature type="coiled-coil region" evidence="2">
    <location>
        <begin position="283"/>
        <end position="310"/>
    </location>
</feature>
<organism evidence="5 6">
    <name type="scientific">Brachionus plicatilis</name>
    <name type="common">Marine rotifer</name>
    <name type="synonym">Brachionus muelleri</name>
    <dbReference type="NCBI Taxonomy" id="10195"/>
    <lineage>
        <taxon>Eukaryota</taxon>
        <taxon>Metazoa</taxon>
        <taxon>Spiralia</taxon>
        <taxon>Gnathifera</taxon>
        <taxon>Rotifera</taxon>
        <taxon>Eurotatoria</taxon>
        <taxon>Monogononta</taxon>
        <taxon>Pseudotrocha</taxon>
        <taxon>Ploima</taxon>
        <taxon>Brachionidae</taxon>
        <taxon>Brachionus</taxon>
    </lineage>
</organism>
<dbReference type="EMBL" id="REGN01006305">
    <property type="protein sequence ID" value="RNA10101.1"/>
    <property type="molecule type" value="Genomic_DNA"/>
</dbReference>
<dbReference type="PANTHER" id="PTHR10404:SF77">
    <property type="entry name" value="GLUTAMATE CARBOXYPEPTIDASE 2 HOMOLOG"/>
    <property type="match status" value="1"/>
</dbReference>
<dbReference type="InterPro" id="IPR036757">
    <property type="entry name" value="TFR-like_dimer_dom_sf"/>
</dbReference>
<dbReference type="Gene3D" id="3.40.630.10">
    <property type="entry name" value="Zn peptidases"/>
    <property type="match status" value="1"/>
</dbReference>
<evidence type="ECO:0000313" key="5">
    <source>
        <dbReference type="EMBL" id="RNA10101.1"/>
    </source>
</evidence>
<dbReference type="OrthoDB" id="5841748at2759"/>
<reference evidence="5 6" key="1">
    <citation type="journal article" date="2018" name="Sci. Rep.">
        <title>Genomic signatures of local adaptation to the degree of environmental predictability in rotifers.</title>
        <authorList>
            <person name="Franch-Gras L."/>
            <person name="Hahn C."/>
            <person name="Garcia-Roger E.M."/>
            <person name="Carmona M.J."/>
            <person name="Serra M."/>
            <person name="Gomez A."/>
        </authorList>
    </citation>
    <scope>NUCLEOTIDE SEQUENCE [LARGE SCALE GENOMIC DNA]</scope>
    <source>
        <strain evidence="5">HYR1</strain>
    </source>
</reference>
<dbReference type="InterPro" id="IPR007484">
    <property type="entry name" value="Peptidase_M28"/>
</dbReference>
<dbReference type="GO" id="GO:0004180">
    <property type="term" value="F:carboxypeptidase activity"/>
    <property type="evidence" value="ECO:0007669"/>
    <property type="project" value="TreeGrafter"/>
</dbReference>
<dbReference type="InterPro" id="IPR007365">
    <property type="entry name" value="TFR-like_dimer_dom"/>
</dbReference>
<dbReference type="Proteomes" id="UP000276133">
    <property type="component" value="Unassembled WGS sequence"/>
</dbReference>
<dbReference type="Pfam" id="PF04389">
    <property type="entry name" value="Peptidase_M28"/>
    <property type="match status" value="1"/>
</dbReference>
<dbReference type="AlphaFoldDB" id="A0A3M7QGD4"/>
<sequence>MSVFSEKKIKKIHNVISVIRGEIEPDRYVMVGNHRDSWTFGSIDPSSATSVLLEVSRSLSELRKNSNWLPKRSILFLSWDAEEYGLIGSTEWVEEFYKKLTANGIVYINCDNAVQGTFSYEAKASPQLHKLLVEVTKNIRYDDKLSIFDRWLENNPNEDGTWPKINSNLGSGSDHAVFLQRLGIPCIDQKFVRYKKEEKFKNIFGYPLYHTSYETFELVERYMDPEFFALTSITKVIGETTRVLSDSLILPFDLENYHKDIKNQIKLFDKQYGLRLNKFNISLNNLAESIENLGKNVKNFNDRLNQIDKSKYHLVRQFNEQMKNFERSFLDVYYLETGSMHTLYAPSSMNKYVGNSFPGVVESIIKLDDSQSFSEDLIENIRVNLAILINSIQSASHTLKDPADFS</sequence>
<evidence type="ECO:0000256" key="1">
    <source>
        <dbReference type="ARBA" id="ARBA00005634"/>
    </source>
</evidence>
<name>A0A3M7QGD4_BRAPC</name>
<protein>
    <submittedName>
        <fullName evidence="5">N-acetylated-alpha-linked acidic dipeptidase 2 isoform X2</fullName>
    </submittedName>
</protein>
<dbReference type="SUPFAM" id="SSF47672">
    <property type="entry name" value="Transferrin receptor-like dimerisation domain"/>
    <property type="match status" value="1"/>
</dbReference>
<dbReference type="Pfam" id="PF04253">
    <property type="entry name" value="TFR_dimer"/>
    <property type="match status" value="1"/>
</dbReference>
<evidence type="ECO:0000313" key="6">
    <source>
        <dbReference type="Proteomes" id="UP000276133"/>
    </source>
</evidence>
<evidence type="ECO:0000256" key="2">
    <source>
        <dbReference type="SAM" id="Coils"/>
    </source>
</evidence>
<dbReference type="CDD" id="cd08022">
    <property type="entry name" value="M28_PSMA_like"/>
    <property type="match status" value="1"/>
</dbReference>
<keyword evidence="2" id="KW-0175">Coiled coil</keyword>
<proteinExistence type="inferred from homology"/>
<accession>A0A3M7QGD4</accession>
<dbReference type="Gene3D" id="1.20.930.40">
    <property type="entry name" value="Transferrin receptor-like, dimerisation domain"/>
    <property type="match status" value="1"/>
</dbReference>
<dbReference type="PANTHER" id="PTHR10404">
    <property type="entry name" value="N-ACETYLATED-ALPHA-LINKED ACIDIC DIPEPTIDASE"/>
    <property type="match status" value="1"/>
</dbReference>
<dbReference type="STRING" id="10195.A0A3M7QGD4"/>
<evidence type="ECO:0000259" key="3">
    <source>
        <dbReference type="Pfam" id="PF04253"/>
    </source>
</evidence>